<dbReference type="Proteomes" id="UP000466632">
    <property type="component" value="Chromosome"/>
</dbReference>
<evidence type="ECO:0000313" key="3">
    <source>
        <dbReference type="EMBL" id="BBY03435.1"/>
    </source>
</evidence>
<name>A0A7I7P3V3_9MYCO</name>
<evidence type="ECO:0000313" key="4">
    <source>
        <dbReference type="Proteomes" id="UP000466632"/>
    </source>
</evidence>
<gene>
    <name evidence="3" type="ORF">MSEO_39340</name>
</gene>
<evidence type="ECO:0000256" key="1">
    <source>
        <dbReference type="SAM" id="MobiDB-lite"/>
    </source>
</evidence>
<feature type="region of interest" description="Disordered" evidence="1">
    <location>
        <begin position="118"/>
        <end position="137"/>
    </location>
</feature>
<evidence type="ECO:0008006" key="5">
    <source>
        <dbReference type="Google" id="ProtNLM"/>
    </source>
</evidence>
<proteinExistence type="predicted"/>
<dbReference type="AlphaFoldDB" id="A0A7I7P3V3"/>
<dbReference type="KEGG" id="mseo:MSEO_39340"/>
<reference evidence="3 4" key="1">
    <citation type="journal article" date="2019" name="Emerg. Microbes Infect.">
        <title>Comprehensive subspecies identification of 175 nontuberculous mycobacteria species based on 7547 genomic profiles.</title>
        <authorList>
            <person name="Matsumoto Y."/>
            <person name="Kinjo T."/>
            <person name="Motooka D."/>
            <person name="Nabeya D."/>
            <person name="Jung N."/>
            <person name="Uechi K."/>
            <person name="Horii T."/>
            <person name="Iida T."/>
            <person name="Fujita J."/>
            <person name="Nakamura S."/>
        </authorList>
    </citation>
    <scope>NUCLEOTIDE SEQUENCE [LARGE SCALE GENOMIC DNA]</scope>
    <source>
        <strain evidence="3 4">JCM 16018</strain>
    </source>
</reference>
<evidence type="ECO:0000256" key="2">
    <source>
        <dbReference type="SAM" id="Phobius"/>
    </source>
</evidence>
<keyword evidence="2" id="KW-0812">Transmembrane</keyword>
<keyword evidence="4" id="KW-1185">Reference proteome</keyword>
<protein>
    <recommendedName>
        <fullName evidence="5">Transmembrane protein</fullName>
    </recommendedName>
</protein>
<feature type="transmembrane region" description="Helical" evidence="2">
    <location>
        <begin position="7"/>
        <end position="29"/>
    </location>
</feature>
<sequence length="137" mass="14576">MLRRGPVIFSVATVALAIGLFALRFPVFIDAYDQFGWQVKCGSGFTTDLTQASVADGNTNDHGGPSQPARPRTNYVGQCGNALFLRRAWAIPAATVGGLALVGLAAAALAHDRRRTSGADDLSRSRLETTTIRREAT</sequence>
<keyword evidence="2" id="KW-1133">Transmembrane helix</keyword>
<dbReference type="EMBL" id="AP022582">
    <property type="protein sequence ID" value="BBY03435.1"/>
    <property type="molecule type" value="Genomic_DNA"/>
</dbReference>
<organism evidence="3 4">
    <name type="scientific">Mycobacterium seoulense</name>
    <dbReference type="NCBI Taxonomy" id="386911"/>
    <lineage>
        <taxon>Bacteria</taxon>
        <taxon>Bacillati</taxon>
        <taxon>Actinomycetota</taxon>
        <taxon>Actinomycetes</taxon>
        <taxon>Mycobacteriales</taxon>
        <taxon>Mycobacteriaceae</taxon>
        <taxon>Mycobacterium</taxon>
    </lineage>
</organism>
<keyword evidence="2" id="KW-0472">Membrane</keyword>
<accession>A0A7I7P3V3</accession>
<feature type="transmembrane region" description="Helical" evidence="2">
    <location>
        <begin position="89"/>
        <end position="110"/>
    </location>
</feature>